<protein>
    <submittedName>
        <fullName evidence="1">Competence protein ComK</fullName>
    </submittedName>
</protein>
<reference evidence="1 4" key="1">
    <citation type="journal article" date="2015" name="Int. J. Syst. Evol. Microbiol.">
        <title>Exiguobacterium enclense sp. nov., isolated from sediment.</title>
        <authorList>
            <person name="Dastager S.G."/>
            <person name="Mawlankar R."/>
            <person name="Sonalkar V.V."/>
            <person name="Thorat M.N."/>
            <person name="Mual P."/>
            <person name="Verma A."/>
            <person name="Krishnamurthi S."/>
            <person name="Tang S.K."/>
            <person name="Li W.J."/>
        </authorList>
    </citation>
    <scope>NUCLEOTIDE SEQUENCE [LARGE SCALE GENOMIC DNA]</scope>
    <source>
        <strain evidence="1 4">NIO-1109</strain>
    </source>
</reference>
<sequence length="168" mass="19416">MRPFHNDEKYRITKRTVAILPCYDMMKQSIIVLEDGSTIMTPLRPYQLLQLSCRQYNSSIEERIVTAKRVASVKGKVPIVIEPSLGLVFFPTKSPKRDDCEWYAWSHMIDVLEEDGQTKLKTRNGMILPVNASPYIVRNQMKATGELMARYQQLNAMTLEERFNAIKS</sequence>
<dbReference type="Proteomes" id="UP000072605">
    <property type="component" value="Unassembled WGS sequence"/>
</dbReference>
<organism evidence="1 4">
    <name type="scientific">Exiguobacterium indicum</name>
    <dbReference type="NCBI Taxonomy" id="296995"/>
    <lineage>
        <taxon>Bacteria</taxon>
        <taxon>Bacillati</taxon>
        <taxon>Bacillota</taxon>
        <taxon>Bacilli</taxon>
        <taxon>Bacillales</taxon>
        <taxon>Bacillales Family XII. Incertae Sedis</taxon>
        <taxon>Exiguobacterium</taxon>
    </lineage>
</organism>
<dbReference type="GeneID" id="90837806"/>
<gene>
    <name evidence="1" type="ORF">AS033_01765</name>
    <name evidence="2" type="ORF">RSA11_05590</name>
    <name evidence="3" type="ORF">SZL87_05495</name>
</gene>
<dbReference type="AlphaFoldDB" id="A0A0V8GIM6"/>
<dbReference type="Proteomes" id="UP001387110">
    <property type="component" value="Unassembled WGS sequence"/>
</dbReference>
<dbReference type="GO" id="GO:0030420">
    <property type="term" value="P:establishment of competence for transformation"/>
    <property type="evidence" value="ECO:0007669"/>
    <property type="project" value="InterPro"/>
</dbReference>
<dbReference type="Proteomes" id="UP000053797">
    <property type="component" value="Unassembled WGS sequence"/>
</dbReference>
<dbReference type="EMBL" id="LDQV01000014">
    <property type="protein sequence ID" value="KTR27456.1"/>
    <property type="molecule type" value="Genomic_DNA"/>
</dbReference>
<proteinExistence type="predicted"/>
<dbReference type="Pfam" id="PF06338">
    <property type="entry name" value="ComK"/>
    <property type="match status" value="1"/>
</dbReference>
<evidence type="ECO:0000313" key="6">
    <source>
        <dbReference type="Proteomes" id="UP001387110"/>
    </source>
</evidence>
<dbReference type="RefSeq" id="WP_023469249.1">
    <property type="nucleotide sequence ID" value="NZ_FMYN01000001.1"/>
</dbReference>
<evidence type="ECO:0000313" key="2">
    <source>
        <dbReference type="EMBL" id="KTR27456.1"/>
    </source>
</evidence>
<evidence type="ECO:0000313" key="5">
    <source>
        <dbReference type="Proteomes" id="UP000072605"/>
    </source>
</evidence>
<dbReference type="OrthoDB" id="2417337at2"/>
<evidence type="ECO:0000313" key="4">
    <source>
        <dbReference type="Proteomes" id="UP000053797"/>
    </source>
</evidence>
<dbReference type="EMBL" id="JBAWKY010000001">
    <property type="protein sequence ID" value="MEI4461882.1"/>
    <property type="molecule type" value="Genomic_DNA"/>
</dbReference>
<keyword evidence="6" id="KW-1185">Reference proteome</keyword>
<dbReference type="EMBL" id="LNQL01000001">
    <property type="protein sequence ID" value="KSU50126.1"/>
    <property type="molecule type" value="Genomic_DNA"/>
</dbReference>
<accession>A0A0V8GIM6</accession>
<evidence type="ECO:0000313" key="1">
    <source>
        <dbReference type="EMBL" id="KSU50126.1"/>
    </source>
</evidence>
<evidence type="ECO:0000313" key="3">
    <source>
        <dbReference type="EMBL" id="MEI4461882.1"/>
    </source>
</evidence>
<reference evidence="3 6" key="3">
    <citation type="submission" date="2023-12" db="EMBL/GenBank/DDBJ databases">
        <authorList>
            <person name="Easwaran N."/>
            <person name="Lazarus H.P.S."/>
        </authorList>
    </citation>
    <scope>NUCLEOTIDE SEQUENCE [LARGE SCALE GENOMIC DNA]</scope>
    <source>
        <strain evidence="3 6">VIT-2023</strain>
    </source>
</reference>
<name>A0A0V8GIM6_9BACL</name>
<dbReference type="InterPro" id="IPR010461">
    <property type="entry name" value="ComK"/>
</dbReference>
<reference evidence="2 5" key="2">
    <citation type="journal article" date="2016" name="Front. Microbiol.">
        <title>Genomic Resource of Rice Seed Associated Bacteria.</title>
        <authorList>
            <person name="Midha S."/>
            <person name="Bansal K."/>
            <person name="Sharma S."/>
            <person name="Kumar N."/>
            <person name="Patil P.P."/>
            <person name="Chaudhry V."/>
            <person name="Patil P.B."/>
        </authorList>
    </citation>
    <scope>NUCLEOTIDE SEQUENCE [LARGE SCALE GENOMIC DNA]</scope>
    <source>
        <strain evidence="2 5">RSA11</strain>
    </source>
</reference>
<comment type="caution">
    <text evidence="1">The sequence shown here is derived from an EMBL/GenBank/DDBJ whole genome shotgun (WGS) entry which is preliminary data.</text>
</comment>